<protein>
    <submittedName>
        <fullName evidence="1">Uncharacterized protein</fullName>
    </submittedName>
</protein>
<dbReference type="AlphaFoldDB" id="A0A1T4WBU8"/>
<reference evidence="1 2" key="1">
    <citation type="submission" date="2017-02" db="EMBL/GenBank/DDBJ databases">
        <authorList>
            <person name="Peterson S.W."/>
        </authorList>
    </citation>
    <scope>NUCLEOTIDE SEQUENCE [LARGE SCALE GENOMIC DNA]</scope>
    <source>
        <strain evidence="1 2">DSM 18034</strain>
    </source>
</reference>
<accession>A0A1T4WBU8</accession>
<evidence type="ECO:0000313" key="2">
    <source>
        <dbReference type="Proteomes" id="UP000189733"/>
    </source>
</evidence>
<organism evidence="1 2">
    <name type="scientific">Desulfobaculum bizertense DSM 18034</name>
    <dbReference type="NCBI Taxonomy" id="1121442"/>
    <lineage>
        <taxon>Bacteria</taxon>
        <taxon>Pseudomonadati</taxon>
        <taxon>Thermodesulfobacteriota</taxon>
        <taxon>Desulfovibrionia</taxon>
        <taxon>Desulfovibrionales</taxon>
        <taxon>Desulfovibrionaceae</taxon>
        <taxon>Desulfobaculum</taxon>
    </lineage>
</organism>
<dbReference type="EMBL" id="FUYA01000006">
    <property type="protein sequence ID" value="SKA74599.1"/>
    <property type="molecule type" value="Genomic_DNA"/>
</dbReference>
<keyword evidence="2" id="KW-1185">Reference proteome</keyword>
<dbReference type="Proteomes" id="UP000189733">
    <property type="component" value="Unassembled WGS sequence"/>
</dbReference>
<name>A0A1T4WBU8_9BACT</name>
<gene>
    <name evidence="1" type="ORF">SAMN02745702_01982</name>
</gene>
<proteinExistence type="predicted"/>
<sequence length="155" mass="17207">MCDVECDVTCVPWGGGGDKIYGCVLCVPVRLAGLFYLRWARGLHPPAPCVGGRIWGCGKRCVSTGGVGGIRWMCVMRSRAFGWAFFTSGGQGDCIPLHPASGEDLREEDVWDREGYVFWGILRLFFFFFVLEGETSLFSTVVEDQRGGKRNVCYD</sequence>
<evidence type="ECO:0000313" key="1">
    <source>
        <dbReference type="EMBL" id="SKA74599.1"/>
    </source>
</evidence>
<dbReference type="STRING" id="1121442.SAMN02745702_01982"/>